<gene>
    <name evidence="1" type="ORF">HU751_22830</name>
</gene>
<dbReference type="EMBL" id="JABWRJ010000042">
    <property type="protein sequence ID" value="MBC3448619.1"/>
    <property type="molecule type" value="Genomic_DNA"/>
</dbReference>
<comment type="caution">
    <text evidence="1">The sequence shown here is derived from an EMBL/GenBank/DDBJ whole genome shotgun (WGS) entry which is preliminary data.</text>
</comment>
<proteinExistence type="predicted"/>
<evidence type="ECO:0000313" key="1">
    <source>
        <dbReference type="EMBL" id="MBC3448619.1"/>
    </source>
</evidence>
<organism evidence="1">
    <name type="scientific">Pseudomonas peradeniyensis</name>
    <dbReference type="NCBI Taxonomy" id="2745488"/>
    <lineage>
        <taxon>Bacteria</taxon>
        <taxon>Pseudomonadati</taxon>
        <taxon>Pseudomonadota</taxon>
        <taxon>Gammaproteobacteria</taxon>
        <taxon>Pseudomonadales</taxon>
        <taxon>Pseudomonadaceae</taxon>
        <taxon>Pseudomonas</taxon>
    </lineage>
</organism>
<reference evidence="1" key="2">
    <citation type="submission" date="2020-07" db="EMBL/GenBank/DDBJ databases">
        <authorList>
            <person name="Lood C."/>
            <person name="Girard L."/>
        </authorList>
    </citation>
    <scope>NUCLEOTIDE SEQUENCE</scope>
    <source>
        <strain evidence="1">BW13M1</strain>
    </source>
</reference>
<accession>A0A923GD11</accession>
<dbReference type="RefSeq" id="WP_186734922.1">
    <property type="nucleotide sequence ID" value="NZ_JABWRJ020000001.1"/>
</dbReference>
<dbReference type="AlphaFoldDB" id="A0A923GD11"/>
<name>A0A923GD11_9PSED</name>
<sequence length="151" mass="17047">MTRQVGITADSYVLFAEEKDGSGYSIKMEIVDGMTKTEHISDGRQINYVLFNQVPAGVMVGLSEEANSIFTKDSMKRSRPADLEGNRFELQIVKGVQEQYCVALDDILSRPDEQGVIGDHAERQVRASLRVNRWHSSKADFKPRTVFLTYD</sequence>
<protein>
    <submittedName>
        <fullName evidence="1">Uncharacterized protein</fullName>
    </submittedName>
</protein>
<reference evidence="1" key="1">
    <citation type="journal article" date="2020" name="Microorganisms">
        <title>Reliable Identification of Environmental Pseudomonas Isolates Using the rpoD Gene.</title>
        <authorList>
            <consortium name="The Broad Institute Genome Sequencing Platform"/>
            <person name="Girard L."/>
            <person name="Lood C."/>
            <person name="Rokni-Zadeh H."/>
            <person name="van Noort V."/>
            <person name="Lavigne R."/>
            <person name="De Mot R."/>
        </authorList>
    </citation>
    <scope>NUCLEOTIDE SEQUENCE</scope>
    <source>
        <strain evidence="1">BW13M1</strain>
    </source>
</reference>